<keyword evidence="2 3" id="KW-0808">Transferase</keyword>
<feature type="domain" description="Sulfotransferase" evidence="4">
    <location>
        <begin position="57"/>
        <end position="292"/>
    </location>
</feature>
<organism evidence="5 6">
    <name type="scientific">Triplophysa tibetana</name>
    <dbReference type="NCBI Taxonomy" id="1572043"/>
    <lineage>
        <taxon>Eukaryota</taxon>
        <taxon>Metazoa</taxon>
        <taxon>Chordata</taxon>
        <taxon>Craniata</taxon>
        <taxon>Vertebrata</taxon>
        <taxon>Euteleostomi</taxon>
        <taxon>Actinopterygii</taxon>
        <taxon>Neopterygii</taxon>
        <taxon>Teleostei</taxon>
        <taxon>Ostariophysi</taxon>
        <taxon>Cypriniformes</taxon>
        <taxon>Nemacheilidae</taxon>
        <taxon>Triplophysa</taxon>
    </lineage>
</organism>
<evidence type="ECO:0000256" key="2">
    <source>
        <dbReference type="ARBA" id="ARBA00022679"/>
    </source>
</evidence>
<dbReference type="SUPFAM" id="SSF52540">
    <property type="entry name" value="P-loop containing nucleoside triphosphate hydrolases"/>
    <property type="match status" value="1"/>
</dbReference>
<sequence>MSQTEPPSQASPMKTRMELAAKTKDEDKLYKRDGVLYSTILSPPETMDKLKDLEVRDDDVVLVAYPKCGFNWVVAVLRKIMNASTGKNEAPPERPPLVEFLPPDVQQTLSEMPSRRLLGTHLHPDNMPASFFSRKPKILVIFRNPKDTLVSYFHFMNKNPVLPSAEPWDKFYSDFMSGEVPWGSYFDHALAWEKLIDDPKVMIVMYEELKQNLPEEVKKISEFFGFPLTEEQVNSIAEQSTFRAMLETSNKSHGNLGSVFFRKGEVGDWKNLFSEDQSKQMDEVFHSKMAGTKLGAQMNTVLKLRAGDERYINSILEVLHIQSQNKTIS</sequence>
<dbReference type="AlphaFoldDB" id="A0A5A9NE98"/>
<name>A0A5A9NE98_9TELE</name>
<reference evidence="5 6" key="1">
    <citation type="journal article" date="2019" name="Mol. Ecol. Resour.">
        <title>Chromosome-level genome assembly of Triplophysa tibetana, a fish adapted to the harsh high-altitude environment of the Tibetan Plateau.</title>
        <authorList>
            <person name="Yang X."/>
            <person name="Liu H."/>
            <person name="Ma Z."/>
            <person name="Zou Y."/>
            <person name="Zou M."/>
            <person name="Mao Y."/>
            <person name="Li X."/>
            <person name="Wang H."/>
            <person name="Chen T."/>
            <person name="Wang W."/>
            <person name="Yang R."/>
        </authorList>
    </citation>
    <scope>NUCLEOTIDE SEQUENCE [LARGE SCALE GENOMIC DNA]</scope>
    <source>
        <strain evidence="5">TTIB1903HZAU</strain>
        <tissue evidence="5">Muscle</tissue>
    </source>
</reference>
<evidence type="ECO:0000259" key="4">
    <source>
        <dbReference type="Pfam" id="PF00685"/>
    </source>
</evidence>
<dbReference type="InterPro" id="IPR000863">
    <property type="entry name" value="Sulfotransferase_dom"/>
</dbReference>
<evidence type="ECO:0000313" key="6">
    <source>
        <dbReference type="Proteomes" id="UP000324632"/>
    </source>
</evidence>
<accession>A0A5A9NE98</accession>
<gene>
    <name evidence="5" type="ORF">E1301_Tti021115</name>
</gene>
<comment type="similarity">
    <text evidence="1 3">Belongs to the sulfotransferase 1 family.</text>
</comment>
<dbReference type="Gene3D" id="3.40.50.300">
    <property type="entry name" value="P-loop containing nucleotide triphosphate hydrolases"/>
    <property type="match status" value="1"/>
</dbReference>
<dbReference type="PANTHER" id="PTHR11783">
    <property type="entry name" value="SULFOTRANSFERASE SULT"/>
    <property type="match status" value="1"/>
</dbReference>
<keyword evidence="6" id="KW-1185">Reference proteome</keyword>
<comment type="caution">
    <text evidence="5">The sequence shown here is derived from an EMBL/GenBank/DDBJ whole genome shotgun (WGS) entry which is preliminary data.</text>
</comment>
<evidence type="ECO:0000256" key="3">
    <source>
        <dbReference type="RuleBase" id="RU361155"/>
    </source>
</evidence>
<dbReference type="EMBL" id="SOYY01000019">
    <property type="protein sequence ID" value="KAA0707416.1"/>
    <property type="molecule type" value="Genomic_DNA"/>
</dbReference>
<protein>
    <recommendedName>
        <fullName evidence="3">Sulfotransferase</fullName>
        <ecNumber evidence="3">2.8.2.-</ecNumber>
    </recommendedName>
</protein>
<evidence type="ECO:0000313" key="5">
    <source>
        <dbReference type="EMBL" id="KAA0707416.1"/>
    </source>
</evidence>
<dbReference type="Pfam" id="PF00685">
    <property type="entry name" value="Sulfotransfer_1"/>
    <property type="match status" value="1"/>
</dbReference>
<dbReference type="EC" id="2.8.2.-" evidence="3"/>
<proteinExistence type="inferred from homology"/>
<dbReference type="InterPro" id="IPR027417">
    <property type="entry name" value="P-loop_NTPase"/>
</dbReference>
<dbReference type="Proteomes" id="UP000324632">
    <property type="component" value="Chromosome 19"/>
</dbReference>
<dbReference type="GO" id="GO:0008146">
    <property type="term" value="F:sulfotransferase activity"/>
    <property type="evidence" value="ECO:0007669"/>
    <property type="project" value="InterPro"/>
</dbReference>
<evidence type="ECO:0000256" key="1">
    <source>
        <dbReference type="ARBA" id="ARBA00005771"/>
    </source>
</evidence>